<name>A0A5C5YAS2_9PLAN</name>
<dbReference type="AlphaFoldDB" id="A0A5C5YAS2"/>
<dbReference type="GO" id="GO:0016987">
    <property type="term" value="F:sigma factor activity"/>
    <property type="evidence" value="ECO:0007669"/>
    <property type="project" value="UniProtKB-KW"/>
</dbReference>
<reference evidence="5 6" key="1">
    <citation type="submission" date="2019-02" db="EMBL/GenBank/DDBJ databases">
        <title>Deep-cultivation of Planctomycetes and their phenomic and genomic characterization uncovers novel biology.</title>
        <authorList>
            <person name="Wiegand S."/>
            <person name="Jogler M."/>
            <person name="Boedeker C."/>
            <person name="Pinto D."/>
            <person name="Vollmers J."/>
            <person name="Rivas-Marin E."/>
            <person name="Kohn T."/>
            <person name="Peeters S.H."/>
            <person name="Heuer A."/>
            <person name="Rast P."/>
            <person name="Oberbeckmann S."/>
            <person name="Bunk B."/>
            <person name="Jeske O."/>
            <person name="Meyerdierks A."/>
            <person name="Storesund J.E."/>
            <person name="Kallscheuer N."/>
            <person name="Luecker S."/>
            <person name="Lage O.M."/>
            <person name="Pohl T."/>
            <person name="Merkel B.J."/>
            <person name="Hornburger P."/>
            <person name="Mueller R.-W."/>
            <person name="Bruemmer F."/>
            <person name="Labrenz M."/>
            <person name="Spormann A.M."/>
            <person name="Op Den Camp H."/>
            <person name="Overmann J."/>
            <person name="Amann R."/>
            <person name="Jetten M.S.M."/>
            <person name="Mascher T."/>
            <person name="Medema M.H."/>
            <person name="Devos D.P."/>
            <person name="Kaster A.-K."/>
            <person name="Ovreas L."/>
            <person name="Rohde M."/>
            <person name="Galperin M.Y."/>
            <person name="Jogler C."/>
        </authorList>
    </citation>
    <scope>NUCLEOTIDE SEQUENCE [LARGE SCALE GENOMIC DNA]</scope>
    <source>
        <strain evidence="5 6">Pan14r</strain>
    </source>
</reference>
<dbReference type="PANTHER" id="PTHR43133:SF62">
    <property type="entry name" value="RNA POLYMERASE SIGMA FACTOR SIGZ"/>
    <property type="match status" value="1"/>
</dbReference>
<keyword evidence="6" id="KW-1185">Reference proteome</keyword>
<dbReference type="Gene3D" id="1.10.1740.10">
    <property type="match status" value="1"/>
</dbReference>
<evidence type="ECO:0000259" key="4">
    <source>
        <dbReference type="Pfam" id="PF04542"/>
    </source>
</evidence>
<dbReference type="Proteomes" id="UP000317238">
    <property type="component" value="Unassembled WGS sequence"/>
</dbReference>
<dbReference type="EMBL" id="SJPL01000001">
    <property type="protein sequence ID" value="TWT72480.1"/>
    <property type="molecule type" value="Genomic_DNA"/>
</dbReference>
<evidence type="ECO:0000256" key="2">
    <source>
        <dbReference type="ARBA" id="ARBA00023082"/>
    </source>
</evidence>
<sequence length="222" mass="25130">MNDTSGHDVDRFLIQQIRQGDSDAWAKLIERYEGRLLAYTDSRIRNRATSEDIVQEAFVGFLVSLPNYDGARPLESYLFSICAYKLTDHLRREGRRPALQLHARGSDDASRAIEPVGSARVASSIVRSVERKRIEEQAVRQAIEEQIARWKESGNFVKLKVLELLFVIGMPNKQVAETTGTTEQQVANYKSDFLLRIKSIVKRQDLDDSVFPELTGDESGSV</sequence>
<dbReference type="PANTHER" id="PTHR43133">
    <property type="entry name" value="RNA POLYMERASE ECF-TYPE SIGMA FACTO"/>
    <property type="match status" value="1"/>
</dbReference>
<dbReference type="InterPro" id="IPR013325">
    <property type="entry name" value="RNA_pol_sigma_r2"/>
</dbReference>
<evidence type="ECO:0000313" key="5">
    <source>
        <dbReference type="EMBL" id="TWT72480.1"/>
    </source>
</evidence>
<gene>
    <name evidence="5" type="primary">sigW_5</name>
    <name evidence="5" type="ORF">Pan14r_48000</name>
</gene>
<organism evidence="5 6">
    <name type="scientific">Crateriforma conspicua</name>
    <dbReference type="NCBI Taxonomy" id="2527996"/>
    <lineage>
        <taxon>Bacteria</taxon>
        <taxon>Pseudomonadati</taxon>
        <taxon>Planctomycetota</taxon>
        <taxon>Planctomycetia</taxon>
        <taxon>Planctomycetales</taxon>
        <taxon>Planctomycetaceae</taxon>
        <taxon>Crateriforma</taxon>
    </lineage>
</organism>
<dbReference type="GO" id="GO:0006352">
    <property type="term" value="P:DNA-templated transcription initiation"/>
    <property type="evidence" value="ECO:0007669"/>
    <property type="project" value="InterPro"/>
</dbReference>
<dbReference type="InterPro" id="IPR039425">
    <property type="entry name" value="RNA_pol_sigma-70-like"/>
</dbReference>
<keyword evidence="1" id="KW-0805">Transcription regulation</keyword>
<dbReference type="NCBIfam" id="TIGR02937">
    <property type="entry name" value="sigma70-ECF"/>
    <property type="match status" value="1"/>
</dbReference>
<dbReference type="InterPro" id="IPR014284">
    <property type="entry name" value="RNA_pol_sigma-70_dom"/>
</dbReference>
<dbReference type="InterPro" id="IPR007627">
    <property type="entry name" value="RNA_pol_sigma70_r2"/>
</dbReference>
<dbReference type="SUPFAM" id="SSF88946">
    <property type="entry name" value="Sigma2 domain of RNA polymerase sigma factors"/>
    <property type="match status" value="1"/>
</dbReference>
<evidence type="ECO:0000256" key="3">
    <source>
        <dbReference type="ARBA" id="ARBA00023163"/>
    </source>
</evidence>
<protein>
    <submittedName>
        <fullName evidence="5">ECF RNA polymerase sigma factor SigW</fullName>
    </submittedName>
</protein>
<evidence type="ECO:0000313" key="6">
    <source>
        <dbReference type="Proteomes" id="UP000317238"/>
    </source>
</evidence>
<feature type="domain" description="RNA polymerase sigma-70 region 2" evidence="4">
    <location>
        <begin position="28"/>
        <end position="96"/>
    </location>
</feature>
<keyword evidence="3" id="KW-0804">Transcription</keyword>
<accession>A0A5C5YAS2</accession>
<keyword evidence="2" id="KW-0731">Sigma factor</keyword>
<dbReference type="RefSeq" id="WP_145293125.1">
    <property type="nucleotide sequence ID" value="NZ_CP036319.1"/>
</dbReference>
<dbReference type="OrthoDB" id="257668at2"/>
<dbReference type="Pfam" id="PF04542">
    <property type="entry name" value="Sigma70_r2"/>
    <property type="match status" value="1"/>
</dbReference>
<comment type="caution">
    <text evidence="5">The sequence shown here is derived from an EMBL/GenBank/DDBJ whole genome shotgun (WGS) entry which is preliminary data.</text>
</comment>
<proteinExistence type="predicted"/>
<evidence type="ECO:0000256" key="1">
    <source>
        <dbReference type="ARBA" id="ARBA00023015"/>
    </source>
</evidence>